<dbReference type="Gene3D" id="3.40.50.720">
    <property type="entry name" value="NAD(P)-binding Rossmann-like Domain"/>
    <property type="match status" value="1"/>
</dbReference>
<dbReference type="InterPro" id="IPR013328">
    <property type="entry name" value="6PGD_dom2"/>
</dbReference>
<dbReference type="Proteomes" id="UP000007879">
    <property type="component" value="Unassembled WGS sequence"/>
</dbReference>
<reference evidence="5" key="2">
    <citation type="submission" date="2017-05" db="UniProtKB">
        <authorList>
            <consortium name="EnsemblMetazoa"/>
        </authorList>
    </citation>
    <scope>IDENTIFICATION</scope>
</reference>
<dbReference type="PROSITE" id="PS00067">
    <property type="entry name" value="3HCDH"/>
    <property type="match status" value="1"/>
</dbReference>
<dbReference type="InterPro" id="IPR006108">
    <property type="entry name" value="3HC_DH_C"/>
</dbReference>
<dbReference type="SUPFAM" id="SSF51735">
    <property type="entry name" value="NAD(P)-binding Rossmann-fold domains"/>
    <property type="match status" value="1"/>
</dbReference>
<dbReference type="AlphaFoldDB" id="A0A1X7UZC2"/>
<dbReference type="STRING" id="400682.A0A1X7UZC2"/>
<dbReference type="InterPro" id="IPR036291">
    <property type="entry name" value="NAD(P)-bd_dom_sf"/>
</dbReference>
<dbReference type="SUPFAM" id="SSF48179">
    <property type="entry name" value="6-phosphogluconate dehydrogenase C-terminal domain-like"/>
    <property type="match status" value="1"/>
</dbReference>
<dbReference type="PANTHER" id="PTHR48075">
    <property type="entry name" value="3-HYDROXYACYL-COA DEHYDROGENASE FAMILY PROTEIN"/>
    <property type="match status" value="1"/>
</dbReference>
<evidence type="ECO:0008006" key="7">
    <source>
        <dbReference type="Google" id="ProtNLM"/>
    </source>
</evidence>
<proteinExistence type="inferred from homology"/>
<dbReference type="Pfam" id="PF02737">
    <property type="entry name" value="3HCDH_N"/>
    <property type="match status" value="1"/>
</dbReference>
<dbReference type="GO" id="GO:0070403">
    <property type="term" value="F:NAD+ binding"/>
    <property type="evidence" value="ECO:0007669"/>
    <property type="project" value="InterPro"/>
</dbReference>
<dbReference type="InterPro" id="IPR008927">
    <property type="entry name" value="6-PGluconate_DH-like_C_sf"/>
</dbReference>
<evidence type="ECO:0000259" key="4">
    <source>
        <dbReference type="Pfam" id="PF02737"/>
    </source>
</evidence>
<name>A0A1X7UZC2_AMPQE</name>
<dbReference type="NCBIfam" id="NF004783">
    <property type="entry name" value="PRK06129.1"/>
    <property type="match status" value="1"/>
</dbReference>
<evidence type="ECO:0000313" key="5">
    <source>
        <dbReference type="EnsemblMetazoa" id="Aqu2.1.33113_001"/>
    </source>
</evidence>
<protein>
    <recommendedName>
        <fullName evidence="7">3-hydroxyacyl-CoA dehydrogenase NAD binding domain-containing protein</fullName>
    </recommendedName>
</protein>
<dbReference type="InterPro" id="IPR006180">
    <property type="entry name" value="3-OHacyl-CoA_DH_CS"/>
</dbReference>
<comment type="similarity">
    <text evidence="1">Belongs to the 3-hydroxyacyl-CoA dehydrogenase family.</text>
</comment>
<dbReference type="GO" id="GO:0050104">
    <property type="term" value="F:L-gulonate 3-dehydrogenase activity"/>
    <property type="evidence" value="ECO:0007669"/>
    <property type="project" value="TreeGrafter"/>
</dbReference>
<evidence type="ECO:0000256" key="2">
    <source>
        <dbReference type="ARBA" id="ARBA00023002"/>
    </source>
</evidence>
<dbReference type="GO" id="GO:0006631">
    <property type="term" value="P:fatty acid metabolic process"/>
    <property type="evidence" value="ECO:0007669"/>
    <property type="project" value="InterPro"/>
</dbReference>
<dbReference type="InParanoid" id="A0A1X7UZC2"/>
<keyword evidence="6" id="KW-1185">Reference proteome</keyword>
<dbReference type="EnsemblMetazoa" id="XM_003386240.3">
    <property type="protein sequence ID" value="XP_003386288.1"/>
    <property type="gene ID" value="LOC100640580"/>
</dbReference>
<evidence type="ECO:0000313" key="6">
    <source>
        <dbReference type="Proteomes" id="UP000007879"/>
    </source>
</evidence>
<dbReference type="Gene3D" id="1.10.1040.10">
    <property type="entry name" value="N-(1-d-carboxylethyl)-l-norvaline Dehydrogenase, domain 2"/>
    <property type="match status" value="1"/>
</dbReference>
<feature type="domain" description="3-hydroxyacyl-CoA dehydrogenase C-terminal" evidence="3">
    <location>
        <begin position="192"/>
        <end position="265"/>
    </location>
</feature>
<organism evidence="5">
    <name type="scientific">Amphimedon queenslandica</name>
    <name type="common">Sponge</name>
    <dbReference type="NCBI Taxonomy" id="400682"/>
    <lineage>
        <taxon>Eukaryota</taxon>
        <taxon>Metazoa</taxon>
        <taxon>Porifera</taxon>
        <taxon>Demospongiae</taxon>
        <taxon>Heteroscleromorpha</taxon>
        <taxon>Haplosclerida</taxon>
        <taxon>Niphatidae</taxon>
        <taxon>Amphimedon</taxon>
    </lineage>
</organism>
<dbReference type="KEGG" id="aqu:100640580"/>
<evidence type="ECO:0000259" key="3">
    <source>
        <dbReference type="Pfam" id="PF00725"/>
    </source>
</evidence>
<feature type="domain" description="3-hydroxyacyl-CoA dehydrogenase NAD binding" evidence="4">
    <location>
        <begin position="4"/>
        <end position="188"/>
    </location>
</feature>
<dbReference type="EnsemblMetazoa" id="Aqu2.1.33113_001">
    <property type="protein sequence ID" value="Aqu2.1.33113_001"/>
    <property type="gene ID" value="Aqu2.1.33113"/>
</dbReference>
<keyword evidence="2" id="KW-0560">Oxidoreductase</keyword>
<reference evidence="6" key="1">
    <citation type="journal article" date="2010" name="Nature">
        <title>The Amphimedon queenslandica genome and the evolution of animal complexity.</title>
        <authorList>
            <person name="Srivastava M."/>
            <person name="Simakov O."/>
            <person name="Chapman J."/>
            <person name="Fahey B."/>
            <person name="Gauthier M.E."/>
            <person name="Mitros T."/>
            <person name="Richards G.S."/>
            <person name="Conaco C."/>
            <person name="Dacre M."/>
            <person name="Hellsten U."/>
            <person name="Larroux C."/>
            <person name="Putnam N.H."/>
            <person name="Stanke M."/>
            <person name="Adamska M."/>
            <person name="Darling A."/>
            <person name="Degnan S.M."/>
            <person name="Oakley T.H."/>
            <person name="Plachetzki D.C."/>
            <person name="Zhai Y."/>
            <person name="Adamski M."/>
            <person name="Calcino A."/>
            <person name="Cummins S.F."/>
            <person name="Goodstein D.M."/>
            <person name="Harris C."/>
            <person name="Jackson D.J."/>
            <person name="Leys S.P."/>
            <person name="Shu S."/>
            <person name="Woodcroft B.J."/>
            <person name="Vervoort M."/>
            <person name="Kosik K.S."/>
            <person name="Manning G."/>
            <person name="Degnan B.M."/>
            <person name="Rokhsar D.S."/>
        </authorList>
    </citation>
    <scope>NUCLEOTIDE SEQUENCE [LARGE SCALE GENOMIC DNA]</scope>
</reference>
<dbReference type="OrthoDB" id="2021159at2759"/>
<dbReference type="PANTHER" id="PTHR48075:SF1">
    <property type="entry name" value="LAMBDA-CRYSTALLIN HOMOLOG"/>
    <property type="match status" value="1"/>
</dbReference>
<dbReference type="InterPro" id="IPR006176">
    <property type="entry name" value="3-OHacyl-CoA_DH_NAD-bd"/>
</dbReference>
<evidence type="ECO:0000256" key="1">
    <source>
        <dbReference type="ARBA" id="ARBA00009463"/>
    </source>
</evidence>
<sequence length="318" mass="35553">MERVAIIGSGFIGKCWAVLFVKSGYAVNLYDVLFTENKGAVEAALQVISGKLVELKEYGLLSDDQVPEELVKNVTPTDNLKSALTGVIYVQECIPENVDMKKELFKQLDELIVDDSVILASSSSCIVPSRFTSDLKHRQNCIVAHPLNPPHYTPLVEVLPSPFTSEDTLSRTMTILKRLGQSPIHVKKEVNGFVVNRLQYALIMEAWRLVNDGVASPEDVDKAISQGLGLRYSFMGPFEVMHLNATGMQQYCELYGENITRVCETQSQAHLLSGPTLETIRVAMEAQTPLESLNERRKWRDERLASLAAHKKEMNKKD</sequence>
<accession>A0A1X7UZC2</accession>
<gene>
    <name evidence="5" type="primary">100640580</name>
</gene>
<dbReference type="Pfam" id="PF00725">
    <property type="entry name" value="3HCDH"/>
    <property type="match status" value="1"/>
</dbReference>